<evidence type="ECO:0000313" key="3">
    <source>
        <dbReference type="EMBL" id="ESP05024.1"/>
    </source>
</evidence>
<accession>V4ALF0</accession>
<protein>
    <recommendedName>
        <fullName evidence="2">DUF4456 domain-containing protein</fullName>
    </recommendedName>
</protein>
<feature type="region of interest" description="Disordered" evidence="1">
    <location>
        <begin position="465"/>
        <end position="487"/>
    </location>
</feature>
<organism evidence="3 4">
    <name type="scientific">Lottia gigantea</name>
    <name type="common">Giant owl limpet</name>
    <dbReference type="NCBI Taxonomy" id="225164"/>
    <lineage>
        <taxon>Eukaryota</taxon>
        <taxon>Metazoa</taxon>
        <taxon>Spiralia</taxon>
        <taxon>Lophotrochozoa</taxon>
        <taxon>Mollusca</taxon>
        <taxon>Gastropoda</taxon>
        <taxon>Patellogastropoda</taxon>
        <taxon>Lottioidea</taxon>
        <taxon>Lottiidae</taxon>
        <taxon>Lottia</taxon>
    </lineage>
</organism>
<dbReference type="GeneID" id="20236971"/>
<dbReference type="OrthoDB" id="431588at2759"/>
<feature type="region of interest" description="Disordered" evidence="1">
    <location>
        <begin position="677"/>
        <end position="696"/>
    </location>
</feature>
<dbReference type="HOGENOM" id="CLU_003321_0_0_1"/>
<dbReference type="STRING" id="225164.V4ALF0"/>
<dbReference type="OMA" id="ANTAITW"/>
<feature type="compositionally biased region" description="Low complexity" evidence="1">
    <location>
        <begin position="467"/>
        <end position="478"/>
    </location>
</feature>
<feature type="region of interest" description="Disordered" evidence="1">
    <location>
        <begin position="775"/>
        <end position="796"/>
    </location>
</feature>
<dbReference type="Proteomes" id="UP000030746">
    <property type="component" value="Unassembled WGS sequence"/>
</dbReference>
<dbReference type="PANTHER" id="PTHR21444">
    <property type="entry name" value="COILED-COIL DOMAIN-CONTAINING PROTEIN 180"/>
    <property type="match status" value="1"/>
</dbReference>
<dbReference type="InterPro" id="IPR027914">
    <property type="entry name" value="DUF4456"/>
</dbReference>
<evidence type="ECO:0000313" key="4">
    <source>
        <dbReference type="Proteomes" id="UP000030746"/>
    </source>
</evidence>
<sequence>MTEKGTTFYVLSVPGKQGVQPDPVNQDVPKSPSIKRKPYIESVDIPKSLINDIKRQIRVNFLNHLETWLEQAVDKSSSVVVAKCEELNSELDLRLHLHQPRPRRAELDIHNVRAAELVMHSERVSRHSKGIQQSLSDLRTRFNGVSQEHNKLAHKFREDIEALEIVFINATKSSRLMALQNQLGVELEKFMSVIRTSLRQFRQHLDKNLQMLRESNARFIKSFKLFSDGGNFCPQEIEEYRKSLEKMSQKIDQVEGSIMSDLEGMESKRLEQGSKVAIEFEDRFKSHMFDLVFMEKIARWLTNTQVKIKTEVADSNTQAQTITRHIQQLDRRIDACENPNPDKEQIRPEEIYESLPVIYMNIAKRAEFLHCIKDAPPRPSSGSILQGNPATAARVGFISDITPISKPGRPPTEDPSLNVIKSILKPQKDKVDPIADYSAEIMPHAAHSNVTVIAPPDSREKLKSAMSVSSGKGSTTSSIDRKVSGRRSQVAISEQGHNKRIHSATMNSVLSVIPDKMAASFHRDSLALRNQRTTRFERRFYVFGEKEEEGETEYFTGIVKKLLREALEGLLITAELYYKTKGNRAVTRPQALQDNFDSCADTVILKLQSYYKQAFEYHNECLQEFRKQLREFEELVARLPWLVLGEIESQQKQNLETERKNIENKFSELFQQLKKQQTDHQNELRPSLGHPHQQPELDKLCEKEKKRHEEYLQLVQTQLTELKASLKEQSKKFIETIARAAENQLSQYDNITVVDEVQVGRVPPRRYPTQELMRRKAAGESLEDGEEGEIIPRGKGTWPGLPNNELIVDPLERADEVEYTATVTTLKTTLGHQAVVMCREQAYEHYQNLFERTLKEIHIEKEKLLKSEERWMDSWQKSVQKVKNLY</sequence>
<evidence type="ECO:0000259" key="2">
    <source>
        <dbReference type="Pfam" id="PF14644"/>
    </source>
</evidence>
<proteinExistence type="predicted"/>
<name>V4ALF0_LOTGI</name>
<evidence type="ECO:0000256" key="1">
    <source>
        <dbReference type="SAM" id="MobiDB-lite"/>
    </source>
</evidence>
<dbReference type="KEGG" id="lgi:LOTGIDRAFT_156279"/>
<dbReference type="PANTHER" id="PTHR21444:SF14">
    <property type="entry name" value="COILED-COIL DOMAIN-CONTAINING PROTEIN 180"/>
    <property type="match status" value="1"/>
</dbReference>
<dbReference type="CTD" id="20236971"/>
<dbReference type="Pfam" id="PF14644">
    <property type="entry name" value="DUF4456"/>
    <property type="match status" value="1"/>
</dbReference>
<reference evidence="3 4" key="1">
    <citation type="journal article" date="2013" name="Nature">
        <title>Insights into bilaterian evolution from three spiralian genomes.</title>
        <authorList>
            <person name="Simakov O."/>
            <person name="Marletaz F."/>
            <person name="Cho S.J."/>
            <person name="Edsinger-Gonzales E."/>
            <person name="Havlak P."/>
            <person name="Hellsten U."/>
            <person name="Kuo D.H."/>
            <person name="Larsson T."/>
            <person name="Lv J."/>
            <person name="Arendt D."/>
            <person name="Savage R."/>
            <person name="Osoegawa K."/>
            <person name="de Jong P."/>
            <person name="Grimwood J."/>
            <person name="Chapman J.A."/>
            <person name="Shapiro H."/>
            <person name="Aerts A."/>
            <person name="Otillar R.P."/>
            <person name="Terry A.Y."/>
            <person name="Boore J.L."/>
            <person name="Grigoriev I.V."/>
            <person name="Lindberg D.R."/>
            <person name="Seaver E.C."/>
            <person name="Weisblat D.A."/>
            <person name="Putnam N.H."/>
            <person name="Rokhsar D.S."/>
        </authorList>
    </citation>
    <scope>NUCLEOTIDE SEQUENCE [LARGE SCALE GENOMIC DNA]</scope>
</reference>
<dbReference type="AlphaFoldDB" id="V4ALF0"/>
<dbReference type="RefSeq" id="XP_009044533.1">
    <property type="nucleotide sequence ID" value="XM_009046285.1"/>
</dbReference>
<dbReference type="EMBL" id="KB199651">
    <property type="protein sequence ID" value="ESP05024.1"/>
    <property type="molecule type" value="Genomic_DNA"/>
</dbReference>
<gene>
    <name evidence="3" type="ORF">LOTGIDRAFT_156279</name>
</gene>
<keyword evidence="4" id="KW-1185">Reference proteome</keyword>
<feature type="domain" description="DUF4456" evidence="2">
    <location>
        <begin position="573"/>
        <end position="775"/>
    </location>
</feature>